<feature type="signal peptide" evidence="4">
    <location>
        <begin position="1"/>
        <end position="26"/>
    </location>
</feature>
<name>A0A200RDK4_MACCD</name>
<evidence type="ECO:0000259" key="5">
    <source>
        <dbReference type="SMART" id="SM00856"/>
    </source>
</evidence>
<comment type="caution">
    <text evidence="6">The sequence shown here is derived from an EMBL/GenBank/DDBJ whole genome shotgun (WGS) entry which is preliminary data.</text>
</comment>
<dbReference type="Pfam" id="PF04043">
    <property type="entry name" value="PMEI"/>
    <property type="match status" value="1"/>
</dbReference>
<protein>
    <submittedName>
        <fullName evidence="6">Pectinesterase inhibitor domain</fullName>
    </submittedName>
</protein>
<comment type="similarity">
    <text evidence="3">Belongs to the PMEI family.</text>
</comment>
<dbReference type="InterPro" id="IPR052421">
    <property type="entry name" value="PCW_Enzyme_Inhibitor"/>
</dbReference>
<keyword evidence="7" id="KW-1185">Reference proteome</keyword>
<dbReference type="STRING" id="56857.A0A200RDK4"/>
<dbReference type="InterPro" id="IPR006501">
    <property type="entry name" value="Pectinesterase_inhib_dom"/>
</dbReference>
<evidence type="ECO:0000256" key="1">
    <source>
        <dbReference type="ARBA" id="ARBA00022729"/>
    </source>
</evidence>
<dbReference type="InterPro" id="IPR035513">
    <property type="entry name" value="Invertase/methylesterase_inhib"/>
</dbReference>
<evidence type="ECO:0000256" key="3">
    <source>
        <dbReference type="ARBA" id="ARBA00038471"/>
    </source>
</evidence>
<dbReference type="FunCoup" id="A0A200RDK4">
    <property type="interactions" value="5"/>
</dbReference>
<dbReference type="PANTHER" id="PTHR36710">
    <property type="entry name" value="PECTINESTERASE INHIBITOR-LIKE"/>
    <property type="match status" value="1"/>
</dbReference>
<feature type="domain" description="Pectinesterase inhibitor" evidence="5">
    <location>
        <begin position="34"/>
        <end position="176"/>
    </location>
</feature>
<dbReference type="Gene3D" id="1.20.140.40">
    <property type="entry name" value="Invertase/pectin methylesterase inhibitor family protein"/>
    <property type="match status" value="1"/>
</dbReference>
<dbReference type="OMA" id="DFDTCND"/>
<accession>A0A200RDK4</accession>
<dbReference type="SUPFAM" id="SSF101148">
    <property type="entry name" value="Plant invertase/pectin methylesterase inhibitor"/>
    <property type="match status" value="1"/>
</dbReference>
<proteinExistence type="inferred from homology"/>
<evidence type="ECO:0000313" key="7">
    <source>
        <dbReference type="Proteomes" id="UP000195402"/>
    </source>
</evidence>
<organism evidence="6 7">
    <name type="scientific">Macleaya cordata</name>
    <name type="common">Five-seeded plume-poppy</name>
    <name type="synonym">Bocconia cordata</name>
    <dbReference type="NCBI Taxonomy" id="56857"/>
    <lineage>
        <taxon>Eukaryota</taxon>
        <taxon>Viridiplantae</taxon>
        <taxon>Streptophyta</taxon>
        <taxon>Embryophyta</taxon>
        <taxon>Tracheophyta</taxon>
        <taxon>Spermatophyta</taxon>
        <taxon>Magnoliopsida</taxon>
        <taxon>Ranunculales</taxon>
        <taxon>Papaveraceae</taxon>
        <taxon>Papaveroideae</taxon>
        <taxon>Macleaya</taxon>
    </lineage>
</organism>
<evidence type="ECO:0000256" key="2">
    <source>
        <dbReference type="ARBA" id="ARBA00023157"/>
    </source>
</evidence>
<dbReference type="Proteomes" id="UP000195402">
    <property type="component" value="Unassembled WGS sequence"/>
</dbReference>
<dbReference type="SMART" id="SM00856">
    <property type="entry name" value="PMEI"/>
    <property type="match status" value="1"/>
</dbReference>
<reference evidence="6 7" key="1">
    <citation type="journal article" date="2017" name="Mol. Plant">
        <title>The Genome of Medicinal Plant Macleaya cordata Provides New Insights into Benzylisoquinoline Alkaloids Metabolism.</title>
        <authorList>
            <person name="Liu X."/>
            <person name="Liu Y."/>
            <person name="Huang P."/>
            <person name="Ma Y."/>
            <person name="Qing Z."/>
            <person name="Tang Q."/>
            <person name="Cao H."/>
            <person name="Cheng P."/>
            <person name="Zheng Y."/>
            <person name="Yuan Z."/>
            <person name="Zhou Y."/>
            <person name="Liu J."/>
            <person name="Tang Z."/>
            <person name="Zhuo Y."/>
            <person name="Zhang Y."/>
            <person name="Yu L."/>
            <person name="Huang J."/>
            <person name="Yang P."/>
            <person name="Peng Q."/>
            <person name="Zhang J."/>
            <person name="Jiang W."/>
            <person name="Zhang Z."/>
            <person name="Lin K."/>
            <person name="Ro D.K."/>
            <person name="Chen X."/>
            <person name="Xiong X."/>
            <person name="Shang Y."/>
            <person name="Huang S."/>
            <person name="Zeng J."/>
        </authorList>
    </citation>
    <scope>NUCLEOTIDE SEQUENCE [LARGE SCALE GENOMIC DNA]</scope>
    <source>
        <strain evidence="7">cv. BLH2017</strain>
        <tissue evidence="6">Root</tissue>
    </source>
</reference>
<evidence type="ECO:0000256" key="4">
    <source>
        <dbReference type="SAM" id="SignalP"/>
    </source>
</evidence>
<dbReference type="GO" id="GO:0004857">
    <property type="term" value="F:enzyme inhibitor activity"/>
    <property type="evidence" value="ECO:0007669"/>
    <property type="project" value="InterPro"/>
</dbReference>
<keyword evidence="1 4" id="KW-0732">Signal</keyword>
<dbReference type="NCBIfam" id="TIGR01614">
    <property type="entry name" value="PME_inhib"/>
    <property type="match status" value="1"/>
</dbReference>
<feature type="chain" id="PRO_5012284172" evidence="4">
    <location>
        <begin position="27"/>
        <end position="182"/>
    </location>
</feature>
<dbReference type="AlphaFoldDB" id="A0A200RDK4"/>
<evidence type="ECO:0000313" key="6">
    <source>
        <dbReference type="EMBL" id="OVA20763.1"/>
    </source>
</evidence>
<dbReference type="InParanoid" id="A0A200RDK4"/>
<sequence>MASQNHLSCAFLMMTTILVLSPNVKAIPAIPAIPDMGPMTPFCKFAEYPALCKSIVKVGSGADSGSFAIQSAIQATMLQAKQTMTTINKLIATTQDNAVKGSLQTCSELYDSAISDLGTSLQNLKDKEREDMRINLSAVMTDFDTCTDSFNEVSVDSPIAKVNQLLYQLSTNCLNLASHLKL</sequence>
<dbReference type="CDD" id="cd15800">
    <property type="entry name" value="PMEI-like_2"/>
    <property type="match status" value="1"/>
</dbReference>
<dbReference type="EMBL" id="MVGT01000057">
    <property type="protein sequence ID" value="OVA20763.1"/>
    <property type="molecule type" value="Genomic_DNA"/>
</dbReference>
<dbReference type="PANTHER" id="PTHR36710:SF18">
    <property type="entry name" value="PECTINESTERASE INHIBITOR 5-RELATED"/>
    <property type="match status" value="1"/>
</dbReference>
<dbReference type="OrthoDB" id="770764at2759"/>
<keyword evidence="2" id="KW-1015">Disulfide bond</keyword>
<gene>
    <name evidence="6" type="ORF">BVC80_887g48</name>
</gene>